<evidence type="ECO:0000313" key="1">
    <source>
        <dbReference type="EMBL" id="MBT0665729.1"/>
    </source>
</evidence>
<keyword evidence="2" id="KW-1185">Reference proteome</keyword>
<dbReference type="Proteomes" id="UP000811899">
    <property type="component" value="Unassembled WGS sequence"/>
</dbReference>
<sequence>MALGNKICKDDYDSLQDGSVDSSGYLDCACSNWCRANPQPITDKHHMNCPHYNDTIKVVKITLEGHGSYCDTDITEALQSLADGGDYCYQVEIMDMLVSEYEALPEHTGF</sequence>
<comment type="caution">
    <text evidence="1">The sequence shown here is derived from an EMBL/GenBank/DDBJ whole genome shotgun (WGS) entry which is preliminary data.</text>
</comment>
<organism evidence="1 2">
    <name type="scientific">Geoanaerobacter pelophilus</name>
    <dbReference type="NCBI Taxonomy" id="60036"/>
    <lineage>
        <taxon>Bacteria</taxon>
        <taxon>Pseudomonadati</taxon>
        <taxon>Thermodesulfobacteriota</taxon>
        <taxon>Desulfuromonadia</taxon>
        <taxon>Geobacterales</taxon>
        <taxon>Geobacteraceae</taxon>
        <taxon>Geoanaerobacter</taxon>
    </lineage>
</organism>
<reference evidence="1 2" key="1">
    <citation type="submission" date="2021-05" db="EMBL/GenBank/DDBJ databases">
        <title>The draft genome of Geobacter pelophilus DSM 12255.</title>
        <authorList>
            <person name="Xu Z."/>
            <person name="Masuda Y."/>
            <person name="Itoh H."/>
            <person name="Senoo K."/>
        </authorList>
    </citation>
    <scope>NUCLEOTIDE SEQUENCE [LARGE SCALE GENOMIC DNA]</scope>
    <source>
        <strain evidence="1 2">DSM 12255</strain>
    </source>
</reference>
<dbReference type="AlphaFoldDB" id="A0AAW4L4P5"/>
<dbReference type="RefSeq" id="WP_214172494.1">
    <property type="nucleotide sequence ID" value="NZ_JAHCVJ010000006.1"/>
</dbReference>
<dbReference type="EMBL" id="JAHCVJ010000006">
    <property type="protein sequence ID" value="MBT0665729.1"/>
    <property type="molecule type" value="Genomic_DNA"/>
</dbReference>
<name>A0AAW4L4P5_9BACT</name>
<protein>
    <submittedName>
        <fullName evidence="1">Uncharacterized protein</fullName>
    </submittedName>
</protein>
<evidence type="ECO:0000313" key="2">
    <source>
        <dbReference type="Proteomes" id="UP000811899"/>
    </source>
</evidence>
<accession>A0AAW4L4P5</accession>
<proteinExistence type="predicted"/>
<gene>
    <name evidence="1" type="ORF">KI809_15575</name>
</gene>